<dbReference type="SMART" id="SM00507">
    <property type="entry name" value="HNHc"/>
    <property type="match status" value="1"/>
</dbReference>
<gene>
    <name evidence="3" type="ORF">B9G79_06010</name>
</gene>
<reference evidence="3 4" key="1">
    <citation type="submission" date="2017-04" db="EMBL/GenBank/DDBJ databases">
        <title>Whole genome sequence of Bdellovibrio bacteriovorus strain SSB218315.</title>
        <authorList>
            <person name="Oyedara O."/>
            <person name="Rodriguez-Perez M.A."/>
        </authorList>
    </citation>
    <scope>NUCLEOTIDE SEQUENCE [LARGE SCALE GENOMIC DNA]</scope>
    <source>
        <strain evidence="3 4">SSB218315</strain>
    </source>
</reference>
<dbReference type="RefSeq" id="WP_088564729.1">
    <property type="nucleotide sequence ID" value="NZ_CP020946.1"/>
</dbReference>
<evidence type="ECO:0000313" key="3">
    <source>
        <dbReference type="EMBL" id="ASD63151.1"/>
    </source>
</evidence>
<dbReference type="InterPro" id="IPR052892">
    <property type="entry name" value="NA-targeting_endonuclease"/>
</dbReference>
<evidence type="ECO:0000313" key="4">
    <source>
        <dbReference type="Proteomes" id="UP000197003"/>
    </source>
</evidence>
<dbReference type="PANTHER" id="PTHR33877">
    <property type="entry name" value="SLL1193 PROTEIN"/>
    <property type="match status" value="1"/>
</dbReference>
<proteinExistence type="predicted"/>
<dbReference type="Pfam" id="PF01844">
    <property type="entry name" value="HNH"/>
    <property type="match status" value="1"/>
</dbReference>
<feature type="region of interest" description="Disordered" evidence="1">
    <location>
        <begin position="67"/>
        <end position="86"/>
    </location>
</feature>
<dbReference type="Proteomes" id="UP000197003">
    <property type="component" value="Chromosome"/>
</dbReference>
<dbReference type="GO" id="GO:0004519">
    <property type="term" value="F:endonuclease activity"/>
    <property type="evidence" value="ECO:0007669"/>
    <property type="project" value="InterPro"/>
</dbReference>
<dbReference type="OrthoDB" id="5295844at2"/>
<sequence>MEIGQILSYDELRAFSGFQIQHGMNYSTPKGGHVFLMSMRENAPYEDWISEDGSLVEYEGHNQTKSLCADPERTDQPRRNKSGSLTKNGKFEEEALKFKNHGIGPCKISIFNKVKDGIWTFCGVFSLIDVSYVQAGPRKVFRFKLQLAESNPQTHSVVDLRHDRMIPSEIQAAVFKRDQGRCVKCGSTENLHFDHILPYSKGGSSKKVENIQILCAKHNLSKGNRFV</sequence>
<dbReference type="Gene3D" id="1.10.30.50">
    <property type="match status" value="1"/>
</dbReference>
<dbReference type="GO" id="GO:0003676">
    <property type="term" value="F:nucleic acid binding"/>
    <property type="evidence" value="ECO:0007669"/>
    <property type="project" value="InterPro"/>
</dbReference>
<name>A0A1Z3N6W9_BDEBC</name>
<dbReference type="InterPro" id="IPR003615">
    <property type="entry name" value="HNH_nuc"/>
</dbReference>
<protein>
    <recommendedName>
        <fullName evidence="2">HNH nuclease domain-containing protein</fullName>
    </recommendedName>
</protein>
<organism evidence="3 4">
    <name type="scientific">Bdellovibrio bacteriovorus</name>
    <dbReference type="NCBI Taxonomy" id="959"/>
    <lineage>
        <taxon>Bacteria</taxon>
        <taxon>Pseudomonadati</taxon>
        <taxon>Bdellovibrionota</taxon>
        <taxon>Bdellovibrionia</taxon>
        <taxon>Bdellovibrionales</taxon>
        <taxon>Pseudobdellovibrionaceae</taxon>
        <taxon>Bdellovibrio</taxon>
    </lineage>
</organism>
<dbReference type="EMBL" id="CP020946">
    <property type="protein sequence ID" value="ASD63151.1"/>
    <property type="molecule type" value="Genomic_DNA"/>
</dbReference>
<feature type="domain" description="HNH nuclease" evidence="2">
    <location>
        <begin position="169"/>
        <end position="220"/>
    </location>
</feature>
<dbReference type="AlphaFoldDB" id="A0A1Z3N6W9"/>
<dbReference type="GO" id="GO:0008270">
    <property type="term" value="F:zinc ion binding"/>
    <property type="evidence" value="ECO:0007669"/>
    <property type="project" value="InterPro"/>
</dbReference>
<accession>A0A1Z3N6W9</accession>
<dbReference type="PANTHER" id="PTHR33877:SF2">
    <property type="entry name" value="OS07G0170200 PROTEIN"/>
    <property type="match status" value="1"/>
</dbReference>
<evidence type="ECO:0000259" key="2">
    <source>
        <dbReference type="SMART" id="SM00507"/>
    </source>
</evidence>
<evidence type="ECO:0000256" key="1">
    <source>
        <dbReference type="SAM" id="MobiDB-lite"/>
    </source>
</evidence>
<dbReference type="InterPro" id="IPR002711">
    <property type="entry name" value="HNH"/>
</dbReference>